<dbReference type="RefSeq" id="WP_304274010.1">
    <property type="nucleotide sequence ID" value="NZ_QFQZ01000006.1"/>
</dbReference>
<accession>A0A2W5X6H5</accession>
<comment type="caution">
    <text evidence="3">The sequence shown here is derived from an EMBL/GenBank/DDBJ whole genome shotgun (WGS) entry which is preliminary data.</text>
</comment>
<evidence type="ECO:0000313" key="3">
    <source>
        <dbReference type="EMBL" id="PZR36474.1"/>
    </source>
</evidence>
<feature type="coiled-coil region" evidence="1">
    <location>
        <begin position="85"/>
        <end position="112"/>
    </location>
</feature>
<gene>
    <name evidence="3" type="ORF">DI526_03285</name>
</gene>
<keyword evidence="1" id="KW-0175">Coiled coil</keyword>
<dbReference type="AlphaFoldDB" id="A0A2W5X6H5"/>
<name>A0A2W5X6H5_9CAUL</name>
<dbReference type="EMBL" id="QFQZ01000006">
    <property type="protein sequence ID" value="PZR36474.1"/>
    <property type="molecule type" value="Genomic_DNA"/>
</dbReference>
<organism evidence="3 4">
    <name type="scientific">Caulobacter segnis</name>
    <dbReference type="NCBI Taxonomy" id="88688"/>
    <lineage>
        <taxon>Bacteria</taxon>
        <taxon>Pseudomonadati</taxon>
        <taxon>Pseudomonadota</taxon>
        <taxon>Alphaproteobacteria</taxon>
        <taxon>Caulobacterales</taxon>
        <taxon>Caulobacteraceae</taxon>
        <taxon>Caulobacter</taxon>
    </lineage>
</organism>
<dbReference type="Proteomes" id="UP000249393">
    <property type="component" value="Unassembled WGS sequence"/>
</dbReference>
<evidence type="ECO:0000256" key="2">
    <source>
        <dbReference type="SAM" id="MobiDB-lite"/>
    </source>
</evidence>
<sequence length="126" mass="13999">MVQTTVPPKAPAAVPPRQPSLADIRKIRQALDEAYDDEAGCYRGNASDRSLSERLDVPRAWVSNEREHAYGPERCEQDREDLAKVEGIKQRAADLEAQAMEVAQAAETLRRDAEAMRARLAARGVQ</sequence>
<protein>
    <submittedName>
        <fullName evidence="3">Uncharacterized protein</fullName>
    </submittedName>
</protein>
<reference evidence="3 4" key="1">
    <citation type="submission" date="2017-08" db="EMBL/GenBank/DDBJ databases">
        <title>Infants hospitalized years apart are colonized by the same room-sourced microbial strains.</title>
        <authorList>
            <person name="Brooks B."/>
            <person name="Olm M.R."/>
            <person name="Firek B.A."/>
            <person name="Baker R."/>
            <person name="Thomas B.C."/>
            <person name="Morowitz M.J."/>
            <person name="Banfield J.F."/>
        </authorList>
    </citation>
    <scope>NUCLEOTIDE SEQUENCE [LARGE SCALE GENOMIC DNA]</scope>
    <source>
        <strain evidence="3">S2_003_000_R2_4</strain>
    </source>
</reference>
<proteinExistence type="predicted"/>
<feature type="region of interest" description="Disordered" evidence="2">
    <location>
        <begin position="1"/>
        <end position="21"/>
    </location>
</feature>
<evidence type="ECO:0000256" key="1">
    <source>
        <dbReference type="SAM" id="Coils"/>
    </source>
</evidence>
<feature type="compositionally biased region" description="Pro residues" evidence="2">
    <location>
        <begin position="8"/>
        <end position="18"/>
    </location>
</feature>
<evidence type="ECO:0000313" key="4">
    <source>
        <dbReference type="Proteomes" id="UP000249393"/>
    </source>
</evidence>